<gene>
    <name evidence="2" type="ORF">A6M23_05410</name>
    <name evidence="1" type="ORF">A6P07_17580</name>
</gene>
<dbReference type="EMBL" id="LWSA01000282">
    <property type="protein sequence ID" value="OCX68743.1"/>
    <property type="molecule type" value="Genomic_DNA"/>
</dbReference>
<keyword evidence="4" id="KW-1185">Reference proteome</keyword>
<evidence type="ECO:0000313" key="2">
    <source>
        <dbReference type="EMBL" id="OCX74609.1"/>
    </source>
</evidence>
<proteinExistence type="predicted"/>
<dbReference type="OrthoDB" id="9873039at2"/>
<evidence type="ECO:0000313" key="4">
    <source>
        <dbReference type="Proteomes" id="UP000095008"/>
    </source>
</evidence>
<sequence>MLKEVLAHVRQYPGITLESLMDLHAADAEYMSALLAKLTKNGQLLAMETGCAESGRCREGGNKPSRICFFCSAVDKASLEYSQSVMLHS</sequence>
<accession>A0A1C2J8K6</accession>
<evidence type="ECO:0000313" key="1">
    <source>
        <dbReference type="EMBL" id="OCX68743.1"/>
    </source>
</evidence>
<organism evidence="1 3">
    <name type="scientific">Acidithiobacillus thiooxidans</name>
    <name type="common">Thiobacillus thiooxidans</name>
    <dbReference type="NCBI Taxonomy" id="930"/>
    <lineage>
        <taxon>Bacteria</taxon>
        <taxon>Pseudomonadati</taxon>
        <taxon>Pseudomonadota</taxon>
        <taxon>Acidithiobacillia</taxon>
        <taxon>Acidithiobacillales</taxon>
        <taxon>Acidithiobacillaceae</taxon>
        <taxon>Acidithiobacillus</taxon>
    </lineage>
</organism>
<evidence type="ECO:0000313" key="3">
    <source>
        <dbReference type="Proteomes" id="UP000094893"/>
    </source>
</evidence>
<name>A0A1C2J8K6_ACITH</name>
<dbReference type="Proteomes" id="UP000094893">
    <property type="component" value="Unassembled WGS sequence"/>
</dbReference>
<dbReference type="EMBL" id="LWRY01000035">
    <property type="protein sequence ID" value="OCX74609.1"/>
    <property type="molecule type" value="Genomic_DNA"/>
</dbReference>
<protein>
    <submittedName>
        <fullName evidence="1">Uncharacterized protein</fullName>
    </submittedName>
</protein>
<dbReference type="AlphaFoldDB" id="A0A1C2J8K6"/>
<dbReference type="Proteomes" id="UP000095008">
    <property type="component" value="Unassembled WGS sequence"/>
</dbReference>
<comment type="caution">
    <text evidence="1">The sequence shown here is derived from an EMBL/GenBank/DDBJ whole genome shotgun (WGS) entry which is preliminary data.</text>
</comment>
<reference evidence="1 3" key="1">
    <citation type="journal article" date="2016" name="Int. J. Mol. Sci.">
        <title>Comparative genomics of the extreme acidophile Acidithiobacillus thiooxidans reveals intraspecific divergence and niche adaptation.</title>
        <authorList>
            <person name="Zhang X."/>
            <person name="Feng X."/>
            <person name="Tao J."/>
            <person name="Ma L."/>
            <person name="Xiao Y."/>
            <person name="Liang Y."/>
            <person name="Liu X."/>
            <person name="Yin H."/>
        </authorList>
    </citation>
    <scope>NUCLEOTIDE SEQUENCE [LARGE SCALE GENOMIC DNA]</scope>
    <source>
        <strain evidence="1 3">A02</strain>
        <strain evidence="2">DXS-W</strain>
    </source>
</reference>
<dbReference type="RefSeq" id="WP_024893985.1">
    <property type="nucleotide sequence ID" value="NZ_JABBDT010000028.1"/>
</dbReference>